<organism evidence="2 3">
    <name type="scientific">Angiostrongylus cantonensis</name>
    <name type="common">Rat lungworm</name>
    <dbReference type="NCBI Taxonomy" id="6313"/>
    <lineage>
        <taxon>Eukaryota</taxon>
        <taxon>Metazoa</taxon>
        <taxon>Ecdysozoa</taxon>
        <taxon>Nematoda</taxon>
        <taxon>Chromadorea</taxon>
        <taxon>Rhabditida</taxon>
        <taxon>Rhabditina</taxon>
        <taxon>Rhabditomorpha</taxon>
        <taxon>Strongyloidea</taxon>
        <taxon>Metastrongylidae</taxon>
        <taxon>Angiostrongylus</taxon>
    </lineage>
</organism>
<feature type="chain" id="PRO_5005326489" evidence="1">
    <location>
        <begin position="23"/>
        <end position="92"/>
    </location>
</feature>
<evidence type="ECO:0000313" key="3">
    <source>
        <dbReference type="WBParaSite" id="ACAC_0000707601-mRNA-1"/>
    </source>
</evidence>
<name>A0A0K0DA38_ANGCA</name>
<sequence length="92" mass="10212">MVVTVFTFFVLKIYDCFSTSLAQTVITQFVTKDEPLDPLRQTLWCPTFQIGTQCPVDGTLPKGTKDGANPGHDTVHADEYIKWGDMPEASSI</sequence>
<proteinExistence type="predicted"/>
<dbReference type="WBParaSite" id="ACAC_0000707601-mRNA-1">
    <property type="protein sequence ID" value="ACAC_0000707601-mRNA-1"/>
    <property type="gene ID" value="ACAC_0000707601"/>
</dbReference>
<accession>A0A0K0DA38</accession>
<protein>
    <submittedName>
        <fullName evidence="3">Secreted protein</fullName>
    </submittedName>
</protein>
<evidence type="ECO:0000256" key="1">
    <source>
        <dbReference type="SAM" id="SignalP"/>
    </source>
</evidence>
<dbReference type="Proteomes" id="UP000035642">
    <property type="component" value="Unassembled WGS sequence"/>
</dbReference>
<feature type="signal peptide" evidence="1">
    <location>
        <begin position="1"/>
        <end position="22"/>
    </location>
</feature>
<evidence type="ECO:0000313" key="2">
    <source>
        <dbReference type="Proteomes" id="UP000035642"/>
    </source>
</evidence>
<keyword evidence="1" id="KW-0732">Signal</keyword>
<keyword evidence="2" id="KW-1185">Reference proteome</keyword>
<reference evidence="2" key="1">
    <citation type="submission" date="2012-09" db="EMBL/GenBank/DDBJ databases">
        <authorList>
            <person name="Martin A.A."/>
        </authorList>
    </citation>
    <scope>NUCLEOTIDE SEQUENCE</scope>
</reference>
<dbReference type="AlphaFoldDB" id="A0A0K0DA38"/>
<reference evidence="3" key="2">
    <citation type="submission" date="2017-02" db="UniProtKB">
        <authorList>
            <consortium name="WormBaseParasite"/>
        </authorList>
    </citation>
    <scope>IDENTIFICATION</scope>
</reference>